<dbReference type="GO" id="GO:0008933">
    <property type="term" value="F:peptidoglycan lytic transglycosylase activity"/>
    <property type="evidence" value="ECO:0007669"/>
    <property type="project" value="TreeGrafter"/>
</dbReference>
<dbReference type="RefSeq" id="WP_062536657.1">
    <property type="nucleotide sequence ID" value="NZ_DF970194.1"/>
</dbReference>
<dbReference type="STRING" id="1475481.GCA_000953855_01528"/>
<evidence type="ECO:0000256" key="1">
    <source>
        <dbReference type="PIRSR" id="PIRSR611757-1"/>
    </source>
</evidence>
<sequence length="338" mass="36667">MPWLIRALPLLALLPAFAPTAAEPTVASTAAEAHPGERAFAREVAARHRLDEAKILAALEAAQYQQSIIDAISRPAEAKPWKDYRPIFVTDRRIADGVAFYQAHRALLERAAREFGVAPEYVVAILGVETGYGRITGRYRVIDALATLAFHYPPRAAFFRGELEQLFALPPHTLPKPLDQLTGSYAGAMGWGQFMPSSIAAYARDYDGDGTIDLWNSLPDVVASVANYFAAHGWEGGAPVAARLQRAADARDVASDGVAPNATMGQLEAWGYAPFVHVDPARPAALLTLDGADGPEYWAVYRNFQVITRYNRSPLYAMAVHQLAQAIAADVAQADLGR</sequence>
<dbReference type="Gene3D" id="1.10.8.350">
    <property type="entry name" value="Bacterial muramidase"/>
    <property type="match status" value="1"/>
</dbReference>
<feature type="signal peptide" evidence="2">
    <location>
        <begin position="1"/>
        <end position="21"/>
    </location>
</feature>
<dbReference type="FunFam" id="1.10.8.350:FF:000001">
    <property type="entry name" value="Lytic murein transglycosylase B"/>
    <property type="match status" value="1"/>
</dbReference>
<dbReference type="AlphaFoldDB" id="A0A0K8QNC4"/>
<dbReference type="InterPro" id="IPR023346">
    <property type="entry name" value="Lysozyme-like_dom_sf"/>
</dbReference>
<name>A0A0K8QNC4_9GAMM</name>
<dbReference type="PANTHER" id="PTHR30163:SF9">
    <property type="entry name" value="MEMBRANE-BOUND LYTIC MUREIN TRANSGLYCOSYLASE B"/>
    <property type="match status" value="1"/>
</dbReference>
<evidence type="ECO:0000313" key="4">
    <source>
        <dbReference type="EMBL" id="GAP66196.1"/>
    </source>
</evidence>
<dbReference type="OrthoDB" id="9772911at2"/>
<feature type="active site" evidence="1">
    <location>
        <position position="129"/>
    </location>
</feature>
<dbReference type="NCBIfam" id="TIGR02282">
    <property type="entry name" value="MltB"/>
    <property type="match status" value="1"/>
</dbReference>
<evidence type="ECO:0000313" key="5">
    <source>
        <dbReference type="Proteomes" id="UP000253740"/>
    </source>
</evidence>
<dbReference type="EMBL" id="DF970194">
    <property type="protein sequence ID" value="GAP66196.1"/>
    <property type="molecule type" value="Genomic_DNA"/>
</dbReference>
<evidence type="ECO:0000259" key="3">
    <source>
        <dbReference type="Pfam" id="PF13406"/>
    </source>
</evidence>
<accession>A0A0K8QNC4</accession>
<gene>
    <name evidence="4" type="ORF">MBSD_n1499</name>
</gene>
<reference evidence="4" key="1">
    <citation type="submission" date="2015-08" db="EMBL/GenBank/DDBJ databases">
        <title>Complete DNA Sequence of Pseudomonas syringae pv. actinidiae, the Causal Agent of Kiwifruit Canker Disease.</title>
        <authorList>
            <person name="Rikkerink E.H.A."/>
            <person name="Fineran P.C."/>
        </authorList>
    </citation>
    <scope>NUCLEOTIDE SEQUENCE</scope>
    <source>
        <strain evidence="4">SkMP5</strain>
    </source>
</reference>
<keyword evidence="5" id="KW-1185">Reference proteome</keyword>
<dbReference type="SUPFAM" id="SSF53955">
    <property type="entry name" value="Lysozyme-like"/>
    <property type="match status" value="1"/>
</dbReference>
<proteinExistence type="predicted"/>
<dbReference type="PANTHER" id="PTHR30163">
    <property type="entry name" value="MEMBRANE-BOUND LYTIC MUREIN TRANSGLYCOSYLASE B"/>
    <property type="match status" value="1"/>
</dbReference>
<organism evidence="4">
    <name type="scientific">Mizugakiibacter sediminis</name>
    <dbReference type="NCBI Taxonomy" id="1475481"/>
    <lineage>
        <taxon>Bacteria</taxon>
        <taxon>Pseudomonadati</taxon>
        <taxon>Pseudomonadota</taxon>
        <taxon>Gammaproteobacteria</taxon>
        <taxon>Lysobacterales</taxon>
        <taxon>Rhodanobacteraceae</taxon>
        <taxon>Mizugakiibacter</taxon>
    </lineage>
</organism>
<dbReference type="Gene3D" id="1.10.530.10">
    <property type="match status" value="1"/>
</dbReference>
<keyword evidence="2" id="KW-0732">Signal</keyword>
<dbReference type="InterPro" id="IPR043426">
    <property type="entry name" value="MltB-like"/>
</dbReference>
<dbReference type="Pfam" id="PF13406">
    <property type="entry name" value="SLT_2"/>
    <property type="match status" value="1"/>
</dbReference>
<dbReference type="Proteomes" id="UP000253740">
    <property type="component" value="Unassembled WGS sequence"/>
</dbReference>
<dbReference type="InterPro" id="IPR011757">
    <property type="entry name" value="Lytic_transglycosylase_MltB"/>
</dbReference>
<dbReference type="CDD" id="cd13399">
    <property type="entry name" value="Slt35-like"/>
    <property type="match status" value="1"/>
</dbReference>
<protein>
    <submittedName>
        <fullName evidence="4">Lytic murein transglycosylase B</fullName>
    </submittedName>
</protein>
<dbReference type="InterPro" id="IPR031304">
    <property type="entry name" value="SLT_2"/>
</dbReference>
<evidence type="ECO:0000256" key="2">
    <source>
        <dbReference type="SAM" id="SignalP"/>
    </source>
</evidence>
<dbReference type="GO" id="GO:0009253">
    <property type="term" value="P:peptidoglycan catabolic process"/>
    <property type="evidence" value="ECO:0007669"/>
    <property type="project" value="TreeGrafter"/>
</dbReference>
<feature type="chain" id="PRO_5005515090" evidence="2">
    <location>
        <begin position="22"/>
        <end position="338"/>
    </location>
</feature>
<feature type="domain" description="Transglycosylase SLT" evidence="3">
    <location>
        <begin position="38"/>
        <end position="325"/>
    </location>
</feature>